<feature type="domain" description="BPTI/Kunitz inhibitor" evidence="2">
    <location>
        <begin position="46"/>
        <end position="96"/>
    </location>
</feature>
<dbReference type="OMA" id="CHRLTIR"/>
<dbReference type="PANTHER" id="PTHR10083:SF373">
    <property type="entry name" value="SERINE PEPTIDASE INHIBITOR, KUNITZ TYPE, 2"/>
    <property type="match status" value="1"/>
</dbReference>
<dbReference type="InParanoid" id="A0A665W8S5"/>
<evidence type="ECO:0000256" key="1">
    <source>
        <dbReference type="ARBA" id="ARBA00023157"/>
    </source>
</evidence>
<dbReference type="PROSITE" id="PS00280">
    <property type="entry name" value="BPTI_KUNITZ_1"/>
    <property type="match status" value="2"/>
</dbReference>
<proteinExistence type="predicted"/>
<evidence type="ECO:0000313" key="4">
    <source>
        <dbReference type="Proteomes" id="UP000472264"/>
    </source>
</evidence>
<evidence type="ECO:0000313" key="3">
    <source>
        <dbReference type="Ensembl" id="ENSENLP00000040200.1"/>
    </source>
</evidence>
<reference evidence="3" key="2">
    <citation type="submission" date="2025-08" db="UniProtKB">
        <authorList>
            <consortium name="Ensembl"/>
        </authorList>
    </citation>
    <scope>IDENTIFICATION</scope>
</reference>
<organism evidence="3 4">
    <name type="scientific">Echeneis naucrates</name>
    <name type="common">Live sharksucker</name>
    <dbReference type="NCBI Taxonomy" id="173247"/>
    <lineage>
        <taxon>Eukaryota</taxon>
        <taxon>Metazoa</taxon>
        <taxon>Chordata</taxon>
        <taxon>Craniata</taxon>
        <taxon>Vertebrata</taxon>
        <taxon>Euteleostomi</taxon>
        <taxon>Actinopterygii</taxon>
        <taxon>Neopterygii</taxon>
        <taxon>Teleostei</taxon>
        <taxon>Neoteleostei</taxon>
        <taxon>Acanthomorphata</taxon>
        <taxon>Carangaria</taxon>
        <taxon>Carangiformes</taxon>
        <taxon>Echeneidae</taxon>
        <taxon>Echeneis</taxon>
    </lineage>
</organism>
<feature type="domain" description="BPTI/Kunitz inhibitor" evidence="2">
    <location>
        <begin position="164"/>
        <end position="205"/>
    </location>
</feature>
<dbReference type="AlphaFoldDB" id="A0A665W8S5"/>
<protein>
    <recommendedName>
        <fullName evidence="2">BPTI/Kunitz inhibitor domain-containing protein</fullName>
    </recommendedName>
</protein>
<dbReference type="SUPFAM" id="SSF57362">
    <property type="entry name" value="BPTI-like"/>
    <property type="match status" value="3"/>
</dbReference>
<dbReference type="InterPro" id="IPR002223">
    <property type="entry name" value="Kunitz_BPTI"/>
</dbReference>
<dbReference type="SMART" id="SM00131">
    <property type="entry name" value="KU"/>
    <property type="match status" value="3"/>
</dbReference>
<reference evidence="3" key="1">
    <citation type="submission" date="2021-04" db="EMBL/GenBank/DDBJ databases">
        <authorList>
            <consortium name="Wellcome Sanger Institute Data Sharing"/>
        </authorList>
    </citation>
    <scope>NUCLEOTIDE SEQUENCE [LARGE SCALE GENOMIC DNA]</scope>
</reference>
<reference evidence="3" key="3">
    <citation type="submission" date="2025-09" db="UniProtKB">
        <authorList>
            <consortium name="Ensembl"/>
        </authorList>
    </citation>
    <scope>IDENTIFICATION</scope>
</reference>
<keyword evidence="4" id="KW-1185">Reference proteome</keyword>
<dbReference type="Proteomes" id="UP000472264">
    <property type="component" value="Chromosome 16"/>
</dbReference>
<dbReference type="Ensembl" id="ENSENLT00000041231.1">
    <property type="protein sequence ID" value="ENSENLP00000040200.1"/>
    <property type="gene ID" value="ENSENLG00000017285.1"/>
</dbReference>
<dbReference type="PANTHER" id="PTHR10083">
    <property type="entry name" value="KUNITZ-TYPE PROTEASE INHIBITOR-RELATED"/>
    <property type="match status" value="1"/>
</dbReference>
<dbReference type="PRINTS" id="PR00759">
    <property type="entry name" value="BASICPTASE"/>
</dbReference>
<accession>A0A665W8S5</accession>
<dbReference type="InterPro" id="IPR050098">
    <property type="entry name" value="TFPI/VKTCI-like"/>
</dbReference>
<name>A0A665W8S5_ECHNA</name>
<dbReference type="GO" id="GO:0005615">
    <property type="term" value="C:extracellular space"/>
    <property type="evidence" value="ECO:0007669"/>
    <property type="project" value="TreeGrafter"/>
</dbReference>
<dbReference type="Gene3D" id="4.10.410.10">
    <property type="entry name" value="Pancreatic trypsin inhibitor Kunitz domain"/>
    <property type="match status" value="3"/>
</dbReference>
<dbReference type="GO" id="GO:0004867">
    <property type="term" value="F:serine-type endopeptidase inhibitor activity"/>
    <property type="evidence" value="ECO:0007669"/>
    <property type="project" value="InterPro"/>
</dbReference>
<dbReference type="InterPro" id="IPR020901">
    <property type="entry name" value="Prtase_inh_Kunz-CS"/>
</dbReference>
<sequence>MPPSGESAGLFLTGLSVNLSKPFATSLITIQSSDALNFLNTESKACLFKKAEGGCSALYLRYYYNSVYDKCKRFLWTGCIGNGNRFFDYNSCNAACGGYIRTQICQFSCVVEFDFVLYYDPAKDECHPFIYKGEGGNANRFENERMGLSRLPQPVSDSDPLSGCNGKYLRYYYNSVYDKCKKFLWTGCIGNGNRFFDYNSCNATCAGIHGKHNSILHVHSC</sequence>
<dbReference type="PROSITE" id="PS50279">
    <property type="entry name" value="BPTI_KUNITZ_2"/>
    <property type="match status" value="2"/>
</dbReference>
<dbReference type="CDD" id="cd00109">
    <property type="entry name" value="Kunitz-type"/>
    <property type="match status" value="1"/>
</dbReference>
<dbReference type="InterPro" id="IPR036880">
    <property type="entry name" value="Kunitz_BPTI_sf"/>
</dbReference>
<dbReference type="Pfam" id="PF00014">
    <property type="entry name" value="Kunitz_BPTI"/>
    <property type="match status" value="3"/>
</dbReference>
<keyword evidence="1" id="KW-1015">Disulfide bond</keyword>
<evidence type="ECO:0000259" key="2">
    <source>
        <dbReference type="PROSITE" id="PS50279"/>
    </source>
</evidence>